<evidence type="ECO:0000259" key="6">
    <source>
        <dbReference type="Pfam" id="PF00296"/>
    </source>
</evidence>
<evidence type="ECO:0000256" key="3">
    <source>
        <dbReference type="ARBA" id="ARBA00023002"/>
    </source>
</evidence>
<dbReference type="EMBL" id="JACIDY010000004">
    <property type="protein sequence ID" value="MBB3940247.1"/>
    <property type="molecule type" value="Genomic_DNA"/>
</dbReference>
<dbReference type="InterPro" id="IPR051260">
    <property type="entry name" value="Diverse_substr_monoxygenases"/>
</dbReference>
<name>A0A7W6FZK4_9SPHN</name>
<keyword evidence="2" id="KW-0288">FMN</keyword>
<dbReference type="NCBIfam" id="TIGR03860">
    <property type="entry name" value="FMN_nitrolo"/>
    <property type="match status" value="1"/>
</dbReference>
<evidence type="ECO:0000256" key="4">
    <source>
        <dbReference type="ARBA" id="ARBA00023033"/>
    </source>
</evidence>
<evidence type="ECO:0000313" key="7">
    <source>
        <dbReference type="EMBL" id="MBB3940247.1"/>
    </source>
</evidence>
<dbReference type="CDD" id="cd01095">
    <property type="entry name" value="Nitrilotriacetate_monoxgenase"/>
    <property type="match status" value="1"/>
</dbReference>
<feature type="domain" description="Luciferase-like" evidence="6">
    <location>
        <begin position="36"/>
        <end position="291"/>
    </location>
</feature>
<dbReference type="Gene3D" id="3.20.20.30">
    <property type="entry name" value="Luciferase-like domain"/>
    <property type="match status" value="1"/>
</dbReference>
<dbReference type="PANTHER" id="PTHR30011:SF16">
    <property type="entry name" value="C2H2 FINGER DOMAIN TRANSCRIPTION FACTOR (EUROFUNG)-RELATED"/>
    <property type="match status" value="1"/>
</dbReference>
<sequence length="499" mass="55277">MTQRQLKLGLVPTGVGGPGQTNRWRNPEIPIDASVSIDWYIELVRQAEAAKFDFVFIVDSQFITPDSPPHYLNRLEPLTLLSALAVTTSHIGLVGTLTTSYNAPFNLARRLASLDLISKGRAGWNVVTSGDAGTAGNYSRDEHFDYDTRYGRAFEYLDVVRGLWRSYEDDAIVGDRASGVFLDKSKLHALDHKGEHFQVVGPLNIQRSPQGEPVIFQAGDSDQGRDLGASVADAIFTHAKTLAQGQAFYADLKARAAARGRNPDELIILPGFTITVGDTDDDAREIEREQRRLDQSFDQALAEFGRAFGWHDFRQYNLDAPFPAEALAYAASSFFTQAQRITQLAQERGLTLRQTVEHARDQFTSPSLDQRRLSPARLRVGSSVVLWMASTSMSGIPISSAASQAKLSHCCRRAACSAPITNIPLCAKILGFRSRETCERGQDARNPAHGRSPADRRFAFRHGAGARTMLQGWSINGRILFRSRRAELFSTLQLVYRAF</sequence>
<keyword evidence="3" id="KW-0560">Oxidoreductase</keyword>
<dbReference type="PANTHER" id="PTHR30011">
    <property type="entry name" value="ALKANESULFONATE MONOOXYGENASE-RELATED"/>
    <property type="match status" value="1"/>
</dbReference>
<keyword evidence="4 7" id="KW-0503">Monooxygenase</keyword>
<dbReference type="RefSeq" id="WP_343055845.1">
    <property type="nucleotide sequence ID" value="NZ_JACIDY010000004.1"/>
</dbReference>
<dbReference type="GO" id="GO:0004497">
    <property type="term" value="F:monooxygenase activity"/>
    <property type="evidence" value="ECO:0007669"/>
    <property type="project" value="UniProtKB-KW"/>
</dbReference>
<dbReference type="SUPFAM" id="SSF51679">
    <property type="entry name" value="Bacterial luciferase-like"/>
    <property type="match status" value="1"/>
</dbReference>
<evidence type="ECO:0000256" key="5">
    <source>
        <dbReference type="ARBA" id="ARBA00033748"/>
    </source>
</evidence>
<gene>
    <name evidence="7" type="ORF">GGR39_001904</name>
</gene>
<accession>A0A7W6FZK4</accession>
<organism evidence="7 8">
    <name type="scientific">Novosphingobium fluoreni</name>
    <dbReference type="NCBI Taxonomy" id="1391222"/>
    <lineage>
        <taxon>Bacteria</taxon>
        <taxon>Pseudomonadati</taxon>
        <taxon>Pseudomonadota</taxon>
        <taxon>Alphaproteobacteria</taxon>
        <taxon>Sphingomonadales</taxon>
        <taxon>Sphingomonadaceae</taxon>
        <taxon>Novosphingobium</taxon>
    </lineage>
</organism>
<keyword evidence="8" id="KW-1185">Reference proteome</keyword>
<proteinExistence type="inferred from homology"/>
<dbReference type="Pfam" id="PF00296">
    <property type="entry name" value="Bac_luciferase"/>
    <property type="match status" value="1"/>
</dbReference>
<protein>
    <submittedName>
        <fullName evidence="7">FMN-dependent oxidoreductase (Nitrilotriacetate monooxygenase family)</fullName>
    </submittedName>
</protein>
<dbReference type="InterPro" id="IPR011251">
    <property type="entry name" value="Luciferase-like_dom"/>
</dbReference>
<comment type="caution">
    <text evidence="7">The sequence shown here is derived from an EMBL/GenBank/DDBJ whole genome shotgun (WGS) entry which is preliminary data.</text>
</comment>
<keyword evidence="1" id="KW-0285">Flavoprotein</keyword>
<evidence type="ECO:0000256" key="2">
    <source>
        <dbReference type="ARBA" id="ARBA00022643"/>
    </source>
</evidence>
<dbReference type="AlphaFoldDB" id="A0A7W6FZK4"/>
<comment type="similarity">
    <text evidence="5">Belongs to the NtaA/SnaA/DszA monooxygenase family.</text>
</comment>
<evidence type="ECO:0000256" key="1">
    <source>
        <dbReference type="ARBA" id="ARBA00022630"/>
    </source>
</evidence>
<dbReference type="InterPro" id="IPR016215">
    <property type="entry name" value="NTA_MOA"/>
</dbReference>
<dbReference type="InterPro" id="IPR036661">
    <property type="entry name" value="Luciferase-like_sf"/>
</dbReference>
<dbReference type="GO" id="GO:0016705">
    <property type="term" value="F:oxidoreductase activity, acting on paired donors, with incorporation or reduction of molecular oxygen"/>
    <property type="evidence" value="ECO:0007669"/>
    <property type="project" value="InterPro"/>
</dbReference>
<evidence type="ECO:0000313" key="8">
    <source>
        <dbReference type="Proteomes" id="UP000561459"/>
    </source>
</evidence>
<dbReference type="Proteomes" id="UP000561459">
    <property type="component" value="Unassembled WGS sequence"/>
</dbReference>
<reference evidence="7 8" key="1">
    <citation type="submission" date="2020-08" db="EMBL/GenBank/DDBJ databases">
        <title>Genomic Encyclopedia of Type Strains, Phase IV (KMG-IV): sequencing the most valuable type-strain genomes for metagenomic binning, comparative biology and taxonomic classification.</title>
        <authorList>
            <person name="Goeker M."/>
        </authorList>
    </citation>
    <scope>NUCLEOTIDE SEQUENCE [LARGE SCALE GENOMIC DNA]</scope>
    <source>
        <strain evidence="7 8">DSM 27568</strain>
    </source>
</reference>